<evidence type="ECO:0000313" key="2">
    <source>
        <dbReference type="Proteomes" id="UP000585474"/>
    </source>
</evidence>
<protein>
    <submittedName>
        <fullName evidence="1">Uncharacterized protein</fullName>
    </submittedName>
</protein>
<name>A0A7J0DVL9_9ERIC</name>
<comment type="caution">
    <text evidence="1">The sequence shown here is derived from an EMBL/GenBank/DDBJ whole genome shotgun (WGS) entry which is preliminary data.</text>
</comment>
<dbReference type="EMBL" id="BJWL01000423">
    <property type="protein sequence ID" value="GFS43595.1"/>
    <property type="molecule type" value="Genomic_DNA"/>
</dbReference>
<sequence>MEAFEEYDQAKSYAIQSIRYLKKDKEVIVVDEETDRDGELDGKIVERDLQPSSSSVVFNSMNGNLEVGNTLETISLERKLELLGLPLHKKLFETAERQNPKLSRLRFEIELMRSAANTSITALVQETGGREEISLQLLFWKLFETAERRNPKLRSLRFEIELMRSAAKHFNYCARPRDRRRRRKALVTHENFNIEFAGEFLQCLRPGKWLNDEVVGFHCSPYCTTILASSPQQEKLTAQADLTFEEFSKLLPS</sequence>
<dbReference type="AlphaFoldDB" id="A0A7J0DVL9"/>
<gene>
    <name evidence="1" type="ORF">Acr_00g0085980</name>
</gene>
<organism evidence="1 2">
    <name type="scientific">Actinidia rufa</name>
    <dbReference type="NCBI Taxonomy" id="165716"/>
    <lineage>
        <taxon>Eukaryota</taxon>
        <taxon>Viridiplantae</taxon>
        <taxon>Streptophyta</taxon>
        <taxon>Embryophyta</taxon>
        <taxon>Tracheophyta</taxon>
        <taxon>Spermatophyta</taxon>
        <taxon>Magnoliopsida</taxon>
        <taxon>eudicotyledons</taxon>
        <taxon>Gunneridae</taxon>
        <taxon>Pentapetalae</taxon>
        <taxon>asterids</taxon>
        <taxon>Ericales</taxon>
        <taxon>Actinidiaceae</taxon>
        <taxon>Actinidia</taxon>
    </lineage>
</organism>
<accession>A0A7J0DVL9</accession>
<reference evidence="2" key="1">
    <citation type="submission" date="2019-07" db="EMBL/GenBank/DDBJ databases">
        <title>De Novo Assembly of kiwifruit Actinidia rufa.</title>
        <authorList>
            <person name="Sugita-Konishi S."/>
            <person name="Sato K."/>
            <person name="Mori E."/>
            <person name="Abe Y."/>
            <person name="Kisaki G."/>
            <person name="Hamano K."/>
            <person name="Suezawa K."/>
            <person name="Otani M."/>
            <person name="Fukuda T."/>
            <person name="Manabe T."/>
            <person name="Gomi K."/>
            <person name="Tabuchi M."/>
            <person name="Akimitsu K."/>
            <person name="Kataoka I."/>
        </authorList>
    </citation>
    <scope>NUCLEOTIDE SEQUENCE [LARGE SCALE GENOMIC DNA]</scope>
    <source>
        <strain evidence="2">cv. Fuchu</strain>
    </source>
</reference>
<dbReference type="OrthoDB" id="1939479at2759"/>
<proteinExistence type="predicted"/>
<evidence type="ECO:0000313" key="1">
    <source>
        <dbReference type="EMBL" id="GFS43595.1"/>
    </source>
</evidence>
<dbReference type="Proteomes" id="UP000585474">
    <property type="component" value="Unassembled WGS sequence"/>
</dbReference>
<keyword evidence="2" id="KW-1185">Reference proteome</keyword>